<evidence type="ECO:0000256" key="1">
    <source>
        <dbReference type="SAM" id="Phobius"/>
    </source>
</evidence>
<dbReference type="EMBL" id="LAZR01004162">
    <property type="protein sequence ID" value="KKN11189.1"/>
    <property type="molecule type" value="Genomic_DNA"/>
</dbReference>
<accession>A0A0F9MZP4</accession>
<feature type="transmembrane region" description="Helical" evidence="1">
    <location>
        <begin position="56"/>
        <end position="76"/>
    </location>
</feature>
<organism evidence="2">
    <name type="scientific">marine sediment metagenome</name>
    <dbReference type="NCBI Taxonomy" id="412755"/>
    <lineage>
        <taxon>unclassified sequences</taxon>
        <taxon>metagenomes</taxon>
        <taxon>ecological metagenomes</taxon>
    </lineage>
</organism>
<proteinExistence type="predicted"/>
<feature type="transmembrane region" description="Helical" evidence="1">
    <location>
        <begin position="29"/>
        <end position="50"/>
    </location>
</feature>
<reference evidence="2" key="1">
    <citation type="journal article" date="2015" name="Nature">
        <title>Complex archaea that bridge the gap between prokaryotes and eukaryotes.</title>
        <authorList>
            <person name="Spang A."/>
            <person name="Saw J.H."/>
            <person name="Jorgensen S.L."/>
            <person name="Zaremba-Niedzwiedzka K."/>
            <person name="Martijn J."/>
            <person name="Lind A.E."/>
            <person name="van Eijk R."/>
            <person name="Schleper C."/>
            <person name="Guy L."/>
            <person name="Ettema T.J."/>
        </authorList>
    </citation>
    <scope>NUCLEOTIDE SEQUENCE</scope>
</reference>
<name>A0A0F9MZP4_9ZZZZ</name>
<feature type="transmembrane region" description="Helical" evidence="1">
    <location>
        <begin position="6"/>
        <end position="24"/>
    </location>
</feature>
<gene>
    <name evidence="2" type="ORF">LCGC14_1028930</name>
</gene>
<keyword evidence="1" id="KW-1133">Transmembrane helix</keyword>
<protein>
    <recommendedName>
        <fullName evidence="3">MrpA C-terminal/MbhD domain-containing protein</fullName>
    </recommendedName>
</protein>
<dbReference type="AlphaFoldDB" id="A0A0F9MZP4"/>
<sequence>MQSVISFIIFSIVLAYILLVVALITKDYILGMISGMAIMIIGVYIAIYNVESINTLLTQGLAVISICLGFFVFINASKEVIEESI</sequence>
<evidence type="ECO:0008006" key="3">
    <source>
        <dbReference type="Google" id="ProtNLM"/>
    </source>
</evidence>
<comment type="caution">
    <text evidence="2">The sequence shown here is derived from an EMBL/GenBank/DDBJ whole genome shotgun (WGS) entry which is preliminary data.</text>
</comment>
<keyword evidence="1" id="KW-0812">Transmembrane</keyword>
<keyword evidence="1" id="KW-0472">Membrane</keyword>
<evidence type="ECO:0000313" key="2">
    <source>
        <dbReference type="EMBL" id="KKN11189.1"/>
    </source>
</evidence>